<dbReference type="Proteomes" id="UP000191249">
    <property type="component" value="Chromosome"/>
</dbReference>
<evidence type="ECO:0008006" key="4">
    <source>
        <dbReference type="Google" id="ProtNLM"/>
    </source>
</evidence>
<accession>A0AAU8VRV6</accession>
<dbReference type="RefSeq" id="WP_003714068.1">
    <property type="nucleotide sequence ID" value="NZ_CP019894.1"/>
</dbReference>
<sequence>MKQNRKFALSTIALLIQSALCFEANAAEYEVENVDWVSLREDPQRPGSTMTWKGDKITVKNYILPYWEKGKNFRKLELITIGKNDNGNLAVNGIYGIQSFADKELEYKPELLLKSNNDILFKNNLQSVDVHPYSGNIHLDAKGKIQFDLNIPDVDGVQDAASGKKYRQTIVP</sequence>
<dbReference type="EMBL" id="CP019894">
    <property type="protein sequence ID" value="ARB04872.1"/>
    <property type="molecule type" value="Genomic_DNA"/>
</dbReference>
<feature type="chain" id="PRO_5043347416" description="Secreted protein" evidence="1">
    <location>
        <begin position="27"/>
        <end position="172"/>
    </location>
</feature>
<evidence type="ECO:0000313" key="2">
    <source>
        <dbReference type="EMBL" id="ARB04872.1"/>
    </source>
</evidence>
<keyword evidence="1" id="KW-0732">Signal</keyword>
<organism evidence="2 3">
    <name type="scientific">Neisseria lactamica</name>
    <dbReference type="NCBI Taxonomy" id="486"/>
    <lineage>
        <taxon>Bacteria</taxon>
        <taxon>Pseudomonadati</taxon>
        <taxon>Pseudomonadota</taxon>
        <taxon>Betaproteobacteria</taxon>
        <taxon>Neisseriales</taxon>
        <taxon>Neisseriaceae</taxon>
        <taxon>Neisseria</taxon>
    </lineage>
</organism>
<proteinExistence type="predicted"/>
<reference evidence="2 3" key="1">
    <citation type="submission" date="2017-03" db="EMBL/GenBank/DDBJ databases">
        <title>N. lactamica Y92-1009 whole genome sequence.</title>
        <authorList>
            <person name="Pandey A.K."/>
            <person name="Read R.C."/>
        </authorList>
    </citation>
    <scope>NUCLEOTIDE SEQUENCE [LARGE SCALE GENOMIC DNA]</scope>
    <source>
        <strain evidence="2 3">Y92-1009</strain>
    </source>
</reference>
<name>A0AAU8VRV6_NEILA</name>
<feature type="signal peptide" evidence="1">
    <location>
        <begin position="1"/>
        <end position="26"/>
    </location>
</feature>
<dbReference type="AlphaFoldDB" id="A0AAU8VRV6"/>
<evidence type="ECO:0000256" key="1">
    <source>
        <dbReference type="SAM" id="SignalP"/>
    </source>
</evidence>
<evidence type="ECO:0000313" key="3">
    <source>
        <dbReference type="Proteomes" id="UP000191249"/>
    </source>
</evidence>
<protein>
    <recommendedName>
        <fullName evidence="4">Secreted protein</fullName>
    </recommendedName>
</protein>
<gene>
    <name evidence="2" type="ORF">B2G52_08245</name>
</gene>